<comment type="subcellular location">
    <subcellularLocation>
        <location evidence="1">Membrane</location>
        <topology evidence="1">Multi-pass membrane protein</topology>
    </subcellularLocation>
</comment>
<dbReference type="GO" id="GO:0016020">
    <property type="term" value="C:membrane"/>
    <property type="evidence" value="ECO:0007669"/>
    <property type="project" value="UniProtKB-SubCell"/>
</dbReference>
<evidence type="ECO:0000313" key="8">
    <source>
        <dbReference type="EMBL" id="KAJ4847082.1"/>
    </source>
</evidence>
<comment type="caution">
    <text evidence="8">The sequence shown here is derived from an EMBL/GenBank/DDBJ whole genome shotgun (WGS) entry which is preliminary data.</text>
</comment>
<dbReference type="EMBL" id="JAKUCV010001267">
    <property type="protein sequence ID" value="KAJ4847082.1"/>
    <property type="molecule type" value="Genomic_DNA"/>
</dbReference>
<gene>
    <name evidence="8" type="ORF">Tsubulata_040918</name>
</gene>
<accession>A0A9Q0JN81</accession>
<reference evidence="8" key="2">
    <citation type="journal article" date="2023" name="Plants (Basel)">
        <title>Annotation of the Turnera subulata (Passifloraceae) Draft Genome Reveals the S-Locus Evolved after the Divergence of Turneroideae from Passifloroideae in a Stepwise Manner.</title>
        <authorList>
            <person name="Henning P.M."/>
            <person name="Roalson E.H."/>
            <person name="Mir W."/>
            <person name="McCubbin A.G."/>
            <person name="Shore J.S."/>
        </authorList>
    </citation>
    <scope>NUCLEOTIDE SEQUENCE</scope>
    <source>
        <strain evidence="8">F60SS</strain>
    </source>
</reference>
<feature type="transmembrane region" description="Helical" evidence="7">
    <location>
        <begin position="84"/>
        <end position="102"/>
    </location>
</feature>
<organism evidence="8 9">
    <name type="scientific">Turnera subulata</name>
    <dbReference type="NCBI Taxonomy" id="218843"/>
    <lineage>
        <taxon>Eukaryota</taxon>
        <taxon>Viridiplantae</taxon>
        <taxon>Streptophyta</taxon>
        <taxon>Embryophyta</taxon>
        <taxon>Tracheophyta</taxon>
        <taxon>Spermatophyta</taxon>
        <taxon>Magnoliopsida</taxon>
        <taxon>eudicotyledons</taxon>
        <taxon>Gunneridae</taxon>
        <taxon>Pentapetalae</taxon>
        <taxon>rosids</taxon>
        <taxon>fabids</taxon>
        <taxon>Malpighiales</taxon>
        <taxon>Passifloraceae</taxon>
        <taxon>Turnera</taxon>
    </lineage>
</organism>
<feature type="region of interest" description="Disordered" evidence="6">
    <location>
        <begin position="1"/>
        <end position="41"/>
    </location>
</feature>
<evidence type="ECO:0000256" key="5">
    <source>
        <dbReference type="ARBA" id="ARBA00023136"/>
    </source>
</evidence>
<comment type="similarity">
    <text evidence="2">Belongs to the plant DMP1 protein family.</text>
</comment>
<sequence length="216" mass="23953">MDIKVQQEASRGSQIEEEQQQPLLENAPETQKPPKKPAQKAIRRTFKGTAHLQNLLPTGSVLTFQIVSPVLTHQGKCLTITDQFVVLGFLVLCALSCFLMCFTDSFRDERGKVRYGVATFRGLRVVDGSATQLPAEEAAKYKIKFIDFLHAIMSVLVFASVSLFDKNVVHCLFPTPSDDAKELLLRIPIVTGVVCSILFLLFPTKRHGVGSPLSKH</sequence>
<reference evidence="8" key="1">
    <citation type="submission" date="2022-02" db="EMBL/GenBank/DDBJ databases">
        <authorList>
            <person name="Henning P.M."/>
            <person name="McCubbin A.G."/>
            <person name="Shore J.S."/>
        </authorList>
    </citation>
    <scope>NUCLEOTIDE SEQUENCE</scope>
    <source>
        <strain evidence="8">F60SS</strain>
        <tissue evidence="8">Leaves</tissue>
    </source>
</reference>
<dbReference type="Proteomes" id="UP001141552">
    <property type="component" value="Unassembled WGS sequence"/>
</dbReference>
<dbReference type="GO" id="GO:0010256">
    <property type="term" value="P:endomembrane system organization"/>
    <property type="evidence" value="ECO:0007669"/>
    <property type="project" value="TreeGrafter"/>
</dbReference>
<dbReference type="PANTHER" id="PTHR31621">
    <property type="entry name" value="PROTEIN DMP3"/>
    <property type="match status" value="1"/>
</dbReference>
<evidence type="ECO:0000256" key="7">
    <source>
        <dbReference type="SAM" id="Phobius"/>
    </source>
</evidence>
<dbReference type="GO" id="GO:0005737">
    <property type="term" value="C:cytoplasm"/>
    <property type="evidence" value="ECO:0007669"/>
    <property type="project" value="UniProtKB-ARBA"/>
</dbReference>
<evidence type="ECO:0000256" key="6">
    <source>
        <dbReference type="SAM" id="MobiDB-lite"/>
    </source>
</evidence>
<protein>
    <recommendedName>
        <fullName evidence="10">DUF679 domain-containing protein</fullName>
    </recommendedName>
</protein>
<keyword evidence="9" id="KW-1185">Reference proteome</keyword>
<evidence type="ECO:0000256" key="3">
    <source>
        <dbReference type="ARBA" id="ARBA00022692"/>
    </source>
</evidence>
<proteinExistence type="inferred from homology"/>
<evidence type="ECO:0000256" key="4">
    <source>
        <dbReference type="ARBA" id="ARBA00022989"/>
    </source>
</evidence>
<evidence type="ECO:0000313" key="9">
    <source>
        <dbReference type="Proteomes" id="UP001141552"/>
    </source>
</evidence>
<dbReference type="Pfam" id="PF05078">
    <property type="entry name" value="DUF679"/>
    <property type="match status" value="1"/>
</dbReference>
<evidence type="ECO:0000256" key="2">
    <source>
        <dbReference type="ARBA" id="ARBA00008707"/>
    </source>
</evidence>
<dbReference type="AlphaFoldDB" id="A0A9Q0JN81"/>
<feature type="transmembrane region" description="Helical" evidence="7">
    <location>
        <begin position="183"/>
        <end position="202"/>
    </location>
</feature>
<dbReference type="OrthoDB" id="525686at2759"/>
<evidence type="ECO:0008006" key="10">
    <source>
        <dbReference type="Google" id="ProtNLM"/>
    </source>
</evidence>
<keyword evidence="5 7" id="KW-0472">Membrane</keyword>
<evidence type="ECO:0000256" key="1">
    <source>
        <dbReference type="ARBA" id="ARBA00004141"/>
    </source>
</evidence>
<feature type="transmembrane region" description="Helical" evidence="7">
    <location>
        <begin position="145"/>
        <end position="163"/>
    </location>
</feature>
<dbReference type="InterPro" id="IPR007770">
    <property type="entry name" value="DMP"/>
</dbReference>
<name>A0A9Q0JN81_9ROSI</name>
<dbReference type="PANTHER" id="PTHR31621:SF6">
    <property type="entry name" value="PROTEIN DMP7"/>
    <property type="match status" value="1"/>
</dbReference>
<keyword evidence="4 7" id="KW-1133">Transmembrane helix</keyword>
<keyword evidence="3 7" id="KW-0812">Transmembrane</keyword>